<feature type="compositionally biased region" description="Basic and acidic residues" evidence="2">
    <location>
        <begin position="883"/>
        <end position="907"/>
    </location>
</feature>
<dbReference type="PANTHER" id="PTHR18950:SF0">
    <property type="entry name" value="PROGESTERONE IMMUNOMODULATORY BINDING FACTOR 1"/>
    <property type="match status" value="1"/>
</dbReference>
<reference evidence="3" key="1">
    <citation type="journal article" date="2015" name="PLoS ONE">
        <title>Comprehensive Evaluation of Toxoplasma gondii VEG and Neospora caninum LIV Genomes with Tachyzoite Stage Transcriptome and Proteome Defines Novel Transcript Features.</title>
        <authorList>
            <person name="Ramaprasad A."/>
            <person name="Mourier T."/>
            <person name="Naeem R."/>
            <person name="Malas T.B."/>
            <person name="Moussa E."/>
            <person name="Panigrahi A."/>
            <person name="Vermont S.J."/>
            <person name="Otto T.D."/>
            <person name="Wastling J."/>
            <person name="Pain A."/>
        </authorList>
    </citation>
    <scope>NUCLEOTIDE SEQUENCE</scope>
    <source>
        <strain evidence="3">VEG</strain>
    </source>
</reference>
<dbReference type="PANTHER" id="PTHR18950">
    <property type="entry name" value="PROGESTERONE-INDUCED BLOCKING FACTOR 1"/>
    <property type="match status" value="1"/>
</dbReference>
<organism evidence="3">
    <name type="scientific">Toxoplasma gondii (strain ATCC 50861 / VEG)</name>
    <dbReference type="NCBI Taxonomy" id="432359"/>
    <lineage>
        <taxon>Eukaryota</taxon>
        <taxon>Sar</taxon>
        <taxon>Alveolata</taxon>
        <taxon>Apicomplexa</taxon>
        <taxon>Conoidasida</taxon>
        <taxon>Coccidia</taxon>
        <taxon>Eucoccidiorida</taxon>
        <taxon>Eimeriorina</taxon>
        <taxon>Sarcocystidae</taxon>
        <taxon>Toxoplasma</taxon>
    </lineage>
</organism>
<evidence type="ECO:0000256" key="1">
    <source>
        <dbReference type="SAM" id="Coils"/>
    </source>
</evidence>
<feature type="coiled-coil region" evidence="1">
    <location>
        <begin position="561"/>
        <end position="658"/>
    </location>
</feature>
<feature type="region of interest" description="Disordered" evidence="2">
    <location>
        <begin position="694"/>
        <end position="721"/>
    </location>
</feature>
<evidence type="ECO:0000313" key="3">
    <source>
        <dbReference type="EMBL" id="CEL75546.1"/>
    </source>
</evidence>
<accession>A0A0F7V662</accession>
<feature type="compositionally biased region" description="Basic and acidic residues" evidence="2">
    <location>
        <begin position="13"/>
        <end position="37"/>
    </location>
</feature>
<keyword evidence="1" id="KW-0175">Coiled coil</keyword>
<evidence type="ECO:0000256" key="2">
    <source>
        <dbReference type="SAM" id="MobiDB-lite"/>
    </source>
</evidence>
<feature type="compositionally biased region" description="Basic and acidic residues" evidence="2">
    <location>
        <begin position="914"/>
        <end position="937"/>
    </location>
</feature>
<dbReference type="EMBL" id="LN714499">
    <property type="protein sequence ID" value="CEL75546.1"/>
    <property type="molecule type" value="Genomic_DNA"/>
</dbReference>
<feature type="coiled-coil region" evidence="1">
    <location>
        <begin position="113"/>
        <end position="140"/>
    </location>
</feature>
<proteinExistence type="predicted"/>
<dbReference type="GO" id="GO:0060271">
    <property type="term" value="P:cilium assembly"/>
    <property type="evidence" value="ECO:0007669"/>
    <property type="project" value="TreeGrafter"/>
</dbReference>
<dbReference type="InterPro" id="IPR026205">
    <property type="entry name" value="PIBF1"/>
</dbReference>
<gene>
    <name evidence="3" type="ORF">BN1205_085690</name>
</gene>
<feature type="region of interest" description="Disordered" evidence="2">
    <location>
        <begin position="883"/>
        <end position="950"/>
    </location>
</feature>
<name>A0A0F7V662_TOXGV</name>
<dbReference type="GO" id="GO:0005815">
    <property type="term" value="C:microtubule organizing center"/>
    <property type="evidence" value="ECO:0007669"/>
    <property type="project" value="TreeGrafter"/>
</dbReference>
<protein>
    <submittedName>
        <fullName evidence="3">Myosin heavy chain, putative</fullName>
    </submittedName>
</protein>
<feature type="region of interest" description="Disordered" evidence="2">
    <location>
        <begin position="1"/>
        <end position="48"/>
    </location>
</feature>
<feature type="compositionally biased region" description="Polar residues" evidence="2">
    <location>
        <begin position="694"/>
        <end position="705"/>
    </location>
</feature>
<dbReference type="AlphaFoldDB" id="A0A0F7V662"/>
<feature type="coiled-coil region" evidence="1">
    <location>
        <begin position="241"/>
        <end position="492"/>
    </location>
</feature>
<feature type="coiled-coil region" evidence="1">
    <location>
        <begin position="189"/>
        <end position="216"/>
    </location>
</feature>
<sequence>MALVETSALNLGRESRSEGGYSGDEHPPSSGDHRDLCEQASHASTVASALESDVPPWSVVPHRNRQTAPTNFVSGIDVLPQFTKRIFDLENENTTLRLERAADARRQVPSVFQEQLREQAAGHDEELMKFQEEKQSLEATKSFFNSVKRQLSFYRDLHITDEAYERLKQKREDKISLHEYVQMKAYEQTAEYKACIERLNKEMDSIKQDNSTLHADRERSQMRIKQLKDRSDGESQKLAEFDHAQARNKFLEEEISALKQTQTLQTEQLRGAAAEKLHLTQQIDSLETEKRLLVQDNEHLKNNVERLEAELRRQTASVEELTARMIEIKDKKRLLVHKLDLEKNANDRDLKNQADVEIRRIEEKARIELQEVRERLTEMHEKEVSLLKDRAETATRRVELLEKKCESAEAAYQEVLVEYQNVQSQLRGELMELSAEVKMRAFENERLSLTCEDNARTKAKFELEKEMLQKKIDVLREELTLLQKQSSEESARDRAKLVLLREKLAAYETMEHEVDAALNFLAAEGCDGAERERGRAAEEAKTLSTPATRRLQESLFLAKKLRSKTAELQTVQMKLQDAEKRIAHLERESFILRASVDSQHKPQSWLQSRLRDKELELLSTREQLQEAQETLERQEKLVERTLEEKTRLTLELKDLAESRTVWEALKHALRARKSNQTLGSRMNTRRIVAGLTAATQHRLSSSTRDGNLLPPGRSSSERRRSALKSLLQRLLAGQTGLRGSDKNDGPSKTKAFCREWQSRKNRLTSWDLPHPHLPSQHAEELGDKCRGFLPQNENPLPIVIGDETLPDAVWFGQENTGAARNSSCLLSTERGLRENAMLSFLGKRQQASAGSPKKNFQTRVVSRGATMPEMKVARICSTQTAEKRGAPVCELEKTTEKSERVGTPEKMVKRKSALGRDPRCATPADKENFRGDGEGIPRRNFSKHKPEETL</sequence>